<dbReference type="FunFam" id="1.10.10.10:FF:000168">
    <property type="entry name" value="Replication protein A 32 kDa subunit"/>
    <property type="match status" value="1"/>
</dbReference>
<evidence type="ECO:0000313" key="11">
    <source>
        <dbReference type="EMBL" id="PKA59243.1"/>
    </source>
</evidence>
<comment type="similarity">
    <text evidence="2">Belongs to the replication factor A protein 2 family.</text>
</comment>
<dbReference type="GO" id="GO:0000781">
    <property type="term" value="C:chromosome, telomeric region"/>
    <property type="evidence" value="ECO:0007669"/>
    <property type="project" value="TreeGrafter"/>
</dbReference>
<evidence type="ECO:0000256" key="6">
    <source>
        <dbReference type="ARBA" id="ARBA00023172"/>
    </source>
</evidence>
<comment type="function">
    <text evidence="9">Component of the replication protein A complex (RPA) required for DNA recombination, repair and replication. The activity of RPA is mediated by single-stranded DNA binding and protein interactions.</text>
</comment>
<evidence type="ECO:0000256" key="1">
    <source>
        <dbReference type="ARBA" id="ARBA00004123"/>
    </source>
</evidence>
<protein>
    <submittedName>
        <fullName evidence="11">Replication protein A 32 kDa subunit A</fullName>
    </submittedName>
</protein>
<evidence type="ECO:0000256" key="7">
    <source>
        <dbReference type="ARBA" id="ARBA00023204"/>
    </source>
</evidence>
<evidence type="ECO:0000256" key="9">
    <source>
        <dbReference type="ARBA" id="ARBA00056440"/>
    </source>
</evidence>
<proteinExistence type="inferred from homology"/>
<dbReference type="GO" id="GO:0005662">
    <property type="term" value="C:DNA replication factor A complex"/>
    <property type="evidence" value="ECO:0007669"/>
    <property type="project" value="TreeGrafter"/>
</dbReference>
<reference evidence="11 12" key="1">
    <citation type="journal article" date="2017" name="Nature">
        <title>The Apostasia genome and the evolution of orchids.</title>
        <authorList>
            <person name="Zhang G.Q."/>
            <person name="Liu K.W."/>
            <person name="Li Z."/>
            <person name="Lohaus R."/>
            <person name="Hsiao Y.Y."/>
            <person name="Niu S.C."/>
            <person name="Wang J.Y."/>
            <person name="Lin Y.C."/>
            <person name="Xu Q."/>
            <person name="Chen L.J."/>
            <person name="Yoshida K."/>
            <person name="Fujiwara S."/>
            <person name="Wang Z.W."/>
            <person name="Zhang Y.Q."/>
            <person name="Mitsuda N."/>
            <person name="Wang M."/>
            <person name="Liu G.H."/>
            <person name="Pecoraro L."/>
            <person name="Huang H.X."/>
            <person name="Xiao X.J."/>
            <person name="Lin M."/>
            <person name="Wu X.Y."/>
            <person name="Wu W.L."/>
            <person name="Chen Y.Y."/>
            <person name="Chang S.B."/>
            <person name="Sakamoto S."/>
            <person name="Ohme-Takagi M."/>
            <person name="Yagi M."/>
            <person name="Zeng S.J."/>
            <person name="Shen C.Y."/>
            <person name="Yeh C.M."/>
            <person name="Luo Y.B."/>
            <person name="Tsai W.C."/>
            <person name="Van de Peer Y."/>
            <person name="Liu Z.J."/>
        </authorList>
    </citation>
    <scope>NUCLEOTIDE SEQUENCE [LARGE SCALE GENOMIC DNA]</scope>
    <source>
        <strain evidence="12">cv. Shenzhen</strain>
        <tissue evidence="11">Stem</tissue>
    </source>
</reference>
<organism evidence="11 12">
    <name type="scientific">Apostasia shenzhenica</name>
    <dbReference type="NCBI Taxonomy" id="1088818"/>
    <lineage>
        <taxon>Eukaryota</taxon>
        <taxon>Viridiplantae</taxon>
        <taxon>Streptophyta</taxon>
        <taxon>Embryophyta</taxon>
        <taxon>Tracheophyta</taxon>
        <taxon>Spermatophyta</taxon>
        <taxon>Magnoliopsida</taxon>
        <taxon>Liliopsida</taxon>
        <taxon>Asparagales</taxon>
        <taxon>Orchidaceae</taxon>
        <taxon>Apostasioideae</taxon>
        <taxon>Apostasia</taxon>
    </lineage>
</organism>
<dbReference type="CDD" id="cd04478">
    <property type="entry name" value="RPA2_DBD_D"/>
    <property type="match status" value="1"/>
</dbReference>
<comment type="subcellular location">
    <subcellularLocation>
        <location evidence="1">Nucleus</location>
    </subcellularLocation>
</comment>
<dbReference type="GO" id="GO:0000724">
    <property type="term" value="P:double-strand break repair via homologous recombination"/>
    <property type="evidence" value="ECO:0007669"/>
    <property type="project" value="TreeGrafter"/>
</dbReference>
<dbReference type="Gene3D" id="1.10.10.10">
    <property type="entry name" value="Winged helix-like DNA-binding domain superfamily/Winged helix DNA-binding domain"/>
    <property type="match status" value="1"/>
</dbReference>
<dbReference type="GO" id="GO:0035861">
    <property type="term" value="C:site of double-strand break"/>
    <property type="evidence" value="ECO:0007669"/>
    <property type="project" value="TreeGrafter"/>
</dbReference>
<dbReference type="InterPro" id="IPR040260">
    <property type="entry name" value="RFA2-like"/>
</dbReference>
<evidence type="ECO:0000256" key="8">
    <source>
        <dbReference type="ARBA" id="ARBA00023242"/>
    </source>
</evidence>
<dbReference type="FunFam" id="2.40.50.140:FF:000184">
    <property type="entry name" value="replication protein A 32 kDa subunit A-like"/>
    <property type="match status" value="1"/>
</dbReference>
<dbReference type="GO" id="GO:0006289">
    <property type="term" value="P:nucleotide-excision repair"/>
    <property type="evidence" value="ECO:0007669"/>
    <property type="project" value="TreeGrafter"/>
</dbReference>
<name>A0A2I0AUL3_9ASPA</name>
<gene>
    <name evidence="11" type="primary">RPA2A</name>
    <name evidence="11" type="ORF">AXF42_Ash001336</name>
</gene>
<evidence type="ECO:0000259" key="10">
    <source>
        <dbReference type="Pfam" id="PF08784"/>
    </source>
</evidence>
<dbReference type="InterPro" id="IPR012340">
    <property type="entry name" value="NA-bd_OB-fold"/>
</dbReference>
<sequence length="277" mass="30234">MSLSQFDSGASLFSGGGFMASQAAQPTDSTLSKNRASHGVLPLTVKQIKDAYQSSEDKSTLFVDGIGIPNVCLLGIVMNKMEKATDVSFALDDGTGRVNVIRWVNETADRNEVAVIQNGVYVLVIGSLKSLHGKLQVTSFSIRLVVDYNEVPLHFIHCIQIHAEHTRKKIGSPFQLPGNSVNSNHILIGVRESRPAANHPSIPTSKGNAEDDIYKLVLDVFEEPESLTSDHGLHVDEVVKKLGIPLNKIKEAIDYHVDVGHIYSTIDDYHFKSACTS</sequence>
<dbReference type="Pfam" id="PF08784">
    <property type="entry name" value="RPA_C"/>
    <property type="match status" value="1"/>
</dbReference>
<dbReference type="Proteomes" id="UP000236161">
    <property type="component" value="Unassembled WGS sequence"/>
</dbReference>
<dbReference type="AlphaFoldDB" id="A0A2I0AUL3"/>
<dbReference type="EMBL" id="KZ451950">
    <property type="protein sequence ID" value="PKA59243.1"/>
    <property type="molecule type" value="Genomic_DNA"/>
</dbReference>
<dbReference type="InterPro" id="IPR014646">
    <property type="entry name" value="Rfa2/RPA32"/>
</dbReference>
<keyword evidence="4" id="KW-0227">DNA damage</keyword>
<dbReference type="SUPFAM" id="SSF46785">
    <property type="entry name" value="Winged helix' DNA-binding domain"/>
    <property type="match status" value="1"/>
</dbReference>
<feature type="domain" description="Replication protein A C-terminal" evidence="10">
    <location>
        <begin position="162"/>
        <end position="269"/>
    </location>
</feature>
<dbReference type="InterPro" id="IPR014892">
    <property type="entry name" value="RPA_C"/>
</dbReference>
<evidence type="ECO:0000256" key="4">
    <source>
        <dbReference type="ARBA" id="ARBA00022763"/>
    </source>
</evidence>
<dbReference type="GO" id="GO:0006260">
    <property type="term" value="P:DNA replication"/>
    <property type="evidence" value="ECO:0007669"/>
    <property type="project" value="UniProtKB-KW"/>
</dbReference>
<dbReference type="OrthoDB" id="25571at2759"/>
<keyword evidence="5" id="KW-0238">DNA-binding</keyword>
<dbReference type="PANTHER" id="PTHR13989">
    <property type="entry name" value="REPLICATION PROTEIN A-RELATED"/>
    <property type="match status" value="1"/>
</dbReference>
<accession>A0A2I0AUL3</accession>
<keyword evidence="7" id="KW-0234">DNA repair</keyword>
<keyword evidence="6" id="KW-0233">DNA recombination</keyword>
<dbReference type="InterPro" id="IPR036390">
    <property type="entry name" value="WH_DNA-bd_sf"/>
</dbReference>
<dbReference type="GO" id="GO:0003697">
    <property type="term" value="F:single-stranded DNA binding"/>
    <property type="evidence" value="ECO:0007669"/>
    <property type="project" value="TreeGrafter"/>
</dbReference>
<dbReference type="STRING" id="1088818.A0A2I0AUL3"/>
<keyword evidence="12" id="KW-1185">Reference proteome</keyword>
<dbReference type="SUPFAM" id="SSF50249">
    <property type="entry name" value="Nucleic acid-binding proteins"/>
    <property type="match status" value="1"/>
</dbReference>
<evidence type="ECO:0000256" key="5">
    <source>
        <dbReference type="ARBA" id="ARBA00023125"/>
    </source>
</evidence>
<dbReference type="Gene3D" id="2.40.50.140">
    <property type="entry name" value="Nucleic acid-binding proteins"/>
    <property type="match status" value="1"/>
</dbReference>
<keyword evidence="8" id="KW-0539">Nucleus</keyword>
<keyword evidence="3" id="KW-0235">DNA replication</keyword>
<evidence type="ECO:0000256" key="2">
    <source>
        <dbReference type="ARBA" id="ARBA00007815"/>
    </source>
</evidence>
<dbReference type="PANTHER" id="PTHR13989:SF16">
    <property type="entry name" value="REPLICATION PROTEIN A2"/>
    <property type="match status" value="1"/>
</dbReference>
<dbReference type="PIRSF" id="PIRSF036949">
    <property type="entry name" value="RPA32"/>
    <property type="match status" value="1"/>
</dbReference>
<evidence type="ECO:0000256" key="3">
    <source>
        <dbReference type="ARBA" id="ARBA00022705"/>
    </source>
</evidence>
<evidence type="ECO:0000313" key="12">
    <source>
        <dbReference type="Proteomes" id="UP000236161"/>
    </source>
</evidence>
<dbReference type="InterPro" id="IPR036388">
    <property type="entry name" value="WH-like_DNA-bd_sf"/>
</dbReference>